<evidence type="ECO:0000313" key="3">
    <source>
        <dbReference type="EMBL" id="WXL26402.1"/>
    </source>
</evidence>
<reference evidence="3 4" key="1">
    <citation type="submission" date="2024-03" db="EMBL/GenBank/DDBJ databases">
        <title>Complete genome of BD2.</title>
        <authorList>
            <person name="Cao G."/>
        </authorList>
    </citation>
    <scope>NUCLEOTIDE SEQUENCE [LARGE SCALE GENOMIC DNA]</scope>
    <source>
        <strain evidence="3 4">BD2</strain>
    </source>
</reference>
<dbReference type="InterPro" id="IPR047057">
    <property type="entry name" value="MerR_fam"/>
</dbReference>
<dbReference type="CDD" id="cd00592">
    <property type="entry name" value="HTH_MerR-like"/>
    <property type="match status" value="1"/>
</dbReference>
<dbReference type="InterPro" id="IPR009061">
    <property type="entry name" value="DNA-bd_dom_put_sf"/>
</dbReference>
<dbReference type="EMBL" id="CP148074">
    <property type="protein sequence ID" value="WXL26402.1"/>
    <property type="molecule type" value="Genomic_DNA"/>
</dbReference>
<keyword evidence="4" id="KW-1185">Reference proteome</keyword>
<organism evidence="3 4">
    <name type="scientific">Ectopseudomonas mendocina</name>
    <name type="common">Pseudomonas mendocina</name>
    <dbReference type="NCBI Taxonomy" id="300"/>
    <lineage>
        <taxon>Bacteria</taxon>
        <taxon>Pseudomonadati</taxon>
        <taxon>Pseudomonadota</taxon>
        <taxon>Gammaproteobacteria</taxon>
        <taxon>Pseudomonadales</taxon>
        <taxon>Pseudomonadaceae</taxon>
        <taxon>Ectopseudomonas</taxon>
    </lineage>
</organism>
<evidence type="ECO:0000256" key="1">
    <source>
        <dbReference type="ARBA" id="ARBA00023125"/>
    </source>
</evidence>
<evidence type="ECO:0000313" key="4">
    <source>
        <dbReference type="Proteomes" id="UP001476583"/>
    </source>
</evidence>
<accession>A0ABZ2RHC1</accession>
<dbReference type="SUPFAM" id="SSF46955">
    <property type="entry name" value="Putative DNA-binding domain"/>
    <property type="match status" value="1"/>
</dbReference>
<dbReference type="PANTHER" id="PTHR30204">
    <property type="entry name" value="REDOX-CYCLING DRUG-SENSING TRANSCRIPTIONAL ACTIVATOR SOXR"/>
    <property type="match status" value="1"/>
</dbReference>
<dbReference type="Pfam" id="PF13411">
    <property type="entry name" value="MerR_1"/>
    <property type="match status" value="1"/>
</dbReference>
<keyword evidence="1" id="KW-0238">DNA-binding</keyword>
<dbReference type="Proteomes" id="UP001476583">
    <property type="component" value="Chromosome"/>
</dbReference>
<feature type="domain" description="HTH merR-type" evidence="2">
    <location>
        <begin position="20"/>
        <end position="88"/>
    </location>
</feature>
<name>A0ABZ2RHC1_ECTME</name>
<dbReference type="Gene3D" id="1.10.1660.10">
    <property type="match status" value="1"/>
</dbReference>
<evidence type="ECO:0000259" key="2">
    <source>
        <dbReference type="PROSITE" id="PS50937"/>
    </source>
</evidence>
<proteinExistence type="predicted"/>
<gene>
    <name evidence="3" type="ORF">WG219_02630</name>
</gene>
<dbReference type="PROSITE" id="PS50937">
    <property type="entry name" value="HTH_MERR_2"/>
    <property type="match status" value="1"/>
</dbReference>
<dbReference type="PANTHER" id="PTHR30204:SF93">
    <property type="entry name" value="HTH MERR-TYPE DOMAIN-CONTAINING PROTEIN"/>
    <property type="match status" value="1"/>
</dbReference>
<dbReference type="SMART" id="SM00422">
    <property type="entry name" value="HTH_MERR"/>
    <property type="match status" value="1"/>
</dbReference>
<dbReference type="InterPro" id="IPR000551">
    <property type="entry name" value="MerR-type_HTH_dom"/>
</dbReference>
<protein>
    <submittedName>
        <fullName evidence="3">Helix-turn-helix domain-containing protein</fullName>
    </submittedName>
</protein>
<sequence>MAGSGISMTTDNTTNPSARSFTLEELCTLTALTRRTVRYYIQLGLVDRPQGETRAARYSQSHLEQLLLVKKWSAEGLSLDRIRELQEASSEPAMPHAPRRPGSVEVWSHLLLDHGVELKVHPHTAGLSPEQLRELLKRCTAALADIRQES</sequence>